<organism evidence="3 5">
    <name type="scientific">Medicago truncatula</name>
    <name type="common">Barrel medic</name>
    <name type="synonym">Medicago tribuloides</name>
    <dbReference type="NCBI Taxonomy" id="3880"/>
    <lineage>
        <taxon>Eukaryota</taxon>
        <taxon>Viridiplantae</taxon>
        <taxon>Streptophyta</taxon>
        <taxon>Embryophyta</taxon>
        <taxon>Tracheophyta</taxon>
        <taxon>Spermatophyta</taxon>
        <taxon>Magnoliopsida</taxon>
        <taxon>eudicotyledons</taxon>
        <taxon>Gunneridae</taxon>
        <taxon>Pentapetalae</taxon>
        <taxon>rosids</taxon>
        <taxon>fabids</taxon>
        <taxon>Fabales</taxon>
        <taxon>Fabaceae</taxon>
        <taxon>Papilionoideae</taxon>
        <taxon>50 kb inversion clade</taxon>
        <taxon>NPAAA clade</taxon>
        <taxon>Hologalegina</taxon>
        <taxon>IRL clade</taxon>
        <taxon>Trifolieae</taxon>
        <taxon>Medicago</taxon>
    </lineage>
</organism>
<dbReference type="Pfam" id="PF13839">
    <property type="entry name" value="PC-Esterase"/>
    <property type="match status" value="2"/>
</dbReference>
<dbReference type="CDD" id="cd04051">
    <property type="entry name" value="C2_SRC2_like"/>
    <property type="match status" value="1"/>
</dbReference>
<evidence type="ECO:0000256" key="1">
    <source>
        <dbReference type="ARBA" id="ARBA00007727"/>
    </source>
</evidence>
<dbReference type="InterPro" id="IPR026057">
    <property type="entry name" value="TBL_C"/>
</dbReference>
<reference evidence="3 5" key="1">
    <citation type="journal article" date="2011" name="Nature">
        <title>The Medicago genome provides insight into the evolution of rhizobial symbioses.</title>
        <authorList>
            <person name="Young N.D."/>
            <person name="Debelle F."/>
            <person name="Oldroyd G.E."/>
            <person name="Geurts R."/>
            <person name="Cannon S.B."/>
            <person name="Udvardi M.K."/>
            <person name="Benedito V.A."/>
            <person name="Mayer K.F."/>
            <person name="Gouzy J."/>
            <person name="Schoof H."/>
            <person name="Van de Peer Y."/>
            <person name="Proost S."/>
            <person name="Cook D.R."/>
            <person name="Meyers B.C."/>
            <person name="Spannagl M."/>
            <person name="Cheung F."/>
            <person name="De Mita S."/>
            <person name="Krishnakumar V."/>
            <person name="Gundlach H."/>
            <person name="Zhou S."/>
            <person name="Mudge J."/>
            <person name="Bharti A.K."/>
            <person name="Murray J.D."/>
            <person name="Naoumkina M.A."/>
            <person name="Rosen B."/>
            <person name="Silverstein K.A."/>
            <person name="Tang H."/>
            <person name="Rombauts S."/>
            <person name="Zhao P.X."/>
            <person name="Zhou P."/>
            <person name="Barbe V."/>
            <person name="Bardou P."/>
            <person name="Bechner M."/>
            <person name="Bellec A."/>
            <person name="Berger A."/>
            <person name="Berges H."/>
            <person name="Bidwell S."/>
            <person name="Bisseling T."/>
            <person name="Choisne N."/>
            <person name="Couloux A."/>
            <person name="Denny R."/>
            <person name="Deshpande S."/>
            <person name="Dai X."/>
            <person name="Doyle J.J."/>
            <person name="Dudez A.M."/>
            <person name="Farmer A.D."/>
            <person name="Fouteau S."/>
            <person name="Franken C."/>
            <person name="Gibelin C."/>
            <person name="Gish J."/>
            <person name="Goldstein S."/>
            <person name="Gonzalez A.J."/>
            <person name="Green P.J."/>
            <person name="Hallab A."/>
            <person name="Hartog M."/>
            <person name="Hua A."/>
            <person name="Humphray S.J."/>
            <person name="Jeong D.H."/>
            <person name="Jing Y."/>
            <person name="Jocker A."/>
            <person name="Kenton S.M."/>
            <person name="Kim D.J."/>
            <person name="Klee K."/>
            <person name="Lai H."/>
            <person name="Lang C."/>
            <person name="Lin S."/>
            <person name="Macmil S.L."/>
            <person name="Magdelenat G."/>
            <person name="Matthews L."/>
            <person name="McCorrison J."/>
            <person name="Monaghan E.L."/>
            <person name="Mun J.H."/>
            <person name="Najar F.Z."/>
            <person name="Nicholson C."/>
            <person name="Noirot C."/>
            <person name="O'Bleness M."/>
            <person name="Paule C.R."/>
            <person name="Poulain J."/>
            <person name="Prion F."/>
            <person name="Qin B."/>
            <person name="Qu C."/>
            <person name="Retzel E.F."/>
            <person name="Riddle C."/>
            <person name="Sallet E."/>
            <person name="Samain S."/>
            <person name="Samson N."/>
            <person name="Sanders I."/>
            <person name="Saurat O."/>
            <person name="Scarpelli C."/>
            <person name="Schiex T."/>
            <person name="Segurens B."/>
            <person name="Severin A.J."/>
            <person name="Sherrier D.J."/>
            <person name="Shi R."/>
            <person name="Sims S."/>
            <person name="Singer S.R."/>
            <person name="Sinharoy S."/>
            <person name="Sterck L."/>
            <person name="Viollet A."/>
            <person name="Wang B.B."/>
            <person name="Wang K."/>
            <person name="Wang M."/>
            <person name="Wang X."/>
            <person name="Warfsmann J."/>
            <person name="Weissenbach J."/>
            <person name="White D.D."/>
            <person name="White J.D."/>
            <person name="Wiley G.B."/>
            <person name="Wincker P."/>
            <person name="Xing Y."/>
            <person name="Yang L."/>
            <person name="Yao Z."/>
            <person name="Ying F."/>
            <person name="Zhai J."/>
            <person name="Zhou L."/>
            <person name="Zuber A."/>
            <person name="Denarie J."/>
            <person name="Dixon R.A."/>
            <person name="May G.D."/>
            <person name="Schwartz D.C."/>
            <person name="Rogers J."/>
            <person name="Quetier F."/>
            <person name="Town C.D."/>
            <person name="Roe B.A."/>
        </authorList>
    </citation>
    <scope>NUCLEOTIDE SEQUENCE [LARGE SCALE GENOMIC DNA]</scope>
    <source>
        <strain evidence="3">A17</strain>
        <strain evidence="4 5">cv. Jemalong A17</strain>
    </source>
</reference>
<dbReference type="InterPro" id="IPR044750">
    <property type="entry name" value="C2_SRC2/BAP"/>
</dbReference>
<keyword evidence="5" id="KW-1185">Reference proteome</keyword>
<proteinExistence type="inferred from homology"/>
<dbReference type="InterPro" id="IPR000008">
    <property type="entry name" value="C2_dom"/>
</dbReference>
<accession>G7KE06</accession>
<dbReference type="InterPro" id="IPR035892">
    <property type="entry name" value="C2_domain_sf"/>
</dbReference>
<evidence type="ECO:0000313" key="5">
    <source>
        <dbReference type="Proteomes" id="UP000002051"/>
    </source>
</evidence>
<dbReference type="PANTHER" id="PTHR32285">
    <property type="entry name" value="PROTEIN TRICHOME BIREFRINGENCE-LIKE 9-RELATED"/>
    <property type="match status" value="1"/>
</dbReference>
<dbReference type="PaxDb" id="3880-AES98497"/>
<sequence>MVKIWVEICLISARGVRASHSLWKRQWYAIGWVDPTNKYITKVDASTNTNPLWRTKFSIQVDNSDPNFHDLALNVEVYSRDPFFFTEKLHGSATVLLKEFLAKGLLNDEGLRQGSEEVGSYQLRKKKSGKPSGFVDVSVRVSEDKEEPNSHSAFMFNGVEFLMKMKGKNVMFVGDSLGRNQWQSLIYMISAAAPRVETELVRGDPLSTFTFLMWMWSKGKKNLRLDEADKNGDTWKNVDVLVFNTGHWWSHQGSLQGWDYVELGGNFYPDMDRLVALERGMKTWVISPTHYDENEWNSAVGRETSVMTTKNCYGETAPISGTTTDFGGGETYTDQQMRVVDMVIREMKDGHPSIYSGELSSQQRAYPDLSADCSHWCLPGLPDTWN</sequence>
<dbReference type="PANTHER" id="PTHR32285:SF14">
    <property type="entry name" value="PROTEIN PMR5"/>
    <property type="match status" value="1"/>
</dbReference>
<feature type="domain" description="C2" evidence="2">
    <location>
        <begin position="1"/>
        <end position="110"/>
    </location>
</feature>
<dbReference type="AlphaFoldDB" id="G7KE06"/>
<evidence type="ECO:0000259" key="2">
    <source>
        <dbReference type="PROSITE" id="PS50004"/>
    </source>
</evidence>
<evidence type="ECO:0000313" key="4">
    <source>
        <dbReference type="EnsemblPlants" id="AES98497"/>
    </source>
</evidence>
<dbReference type="SUPFAM" id="SSF49562">
    <property type="entry name" value="C2 domain (Calcium/lipid-binding domain, CaLB)"/>
    <property type="match status" value="1"/>
</dbReference>
<gene>
    <name evidence="3" type="ordered locus">MTR_5g069320</name>
</gene>
<dbReference type="GO" id="GO:0006952">
    <property type="term" value="P:defense response"/>
    <property type="evidence" value="ECO:0007669"/>
    <property type="project" value="InterPro"/>
</dbReference>
<dbReference type="EnsemblPlants" id="AES98497">
    <property type="protein sequence ID" value="AES98497"/>
    <property type="gene ID" value="MTR_5g069320"/>
</dbReference>
<evidence type="ECO:0000313" key="3">
    <source>
        <dbReference type="EMBL" id="AES98497.1"/>
    </source>
</evidence>
<dbReference type="EMBL" id="CM001221">
    <property type="protein sequence ID" value="AES98497.1"/>
    <property type="molecule type" value="Genomic_DNA"/>
</dbReference>
<dbReference type="HOGENOM" id="CLU_716432_0_0_1"/>
<dbReference type="PROSITE" id="PS50004">
    <property type="entry name" value="C2"/>
    <property type="match status" value="1"/>
</dbReference>
<name>G7KE06_MEDTR</name>
<dbReference type="Proteomes" id="UP000002051">
    <property type="component" value="Chromosome 5"/>
</dbReference>
<dbReference type="Gene3D" id="2.60.40.150">
    <property type="entry name" value="C2 domain"/>
    <property type="match status" value="1"/>
</dbReference>
<dbReference type="InterPro" id="IPR029962">
    <property type="entry name" value="TBL"/>
</dbReference>
<protein>
    <submittedName>
        <fullName evidence="3">Pmr5/Cas1p GDSL/SGNH-like acyl-esterase family protein</fullName>
    </submittedName>
</protein>
<comment type="similarity">
    <text evidence="1">Belongs to the PC-esterase family. TBL subfamily.</text>
</comment>
<dbReference type="GO" id="GO:0016413">
    <property type="term" value="F:O-acetyltransferase activity"/>
    <property type="evidence" value="ECO:0000318"/>
    <property type="project" value="GO_Central"/>
</dbReference>
<dbReference type="eggNOG" id="ENOG502QR9P">
    <property type="taxonomic scope" value="Eukaryota"/>
</dbReference>
<dbReference type="GO" id="GO:0005794">
    <property type="term" value="C:Golgi apparatus"/>
    <property type="evidence" value="ECO:0000318"/>
    <property type="project" value="GO_Central"/>
</dbReference>
<reference evidence="3 5" key="2">
    <citation type="journal article" date="2014" name="BMC Genomics">
        <title>An improved genome release (version Mt4.0) for the model legume Medicago truncatula.</title>
        <authorList>
            <person name="Tang H."/>
            <person name="Krishnakumar V."/>
            <person name="Bidwell S."/>
            <person name="Rosen B."/>
            <person name="Chan A."/>
            <person name="Zhou S."/>
            <person name="Gentzbittel L."/>
            <person name="Childs K.L."/>
            <person name="Yandell M."/>
            <person name="Gundlach H."/>
            <person name="Mayer K.F."/>
            <person name="Schwartz D.C."/>
            <person name="Town C.D."/>
        </authorList>
    </citation>
    <scope>GENOME REANNOTATION</scope>
    <source>
        <strain evidence="4 5">cv. Jemalong A17</strain>
    </source>
</reference>
<dbReference type="STRING" id="3880.G7KE06"/>
<reference evidence="4" key="3">
    <citation type="submission" date="2015-04" db="UniProtKB">
        <authorList>
            <consortium name="EnsemblPlants"/>
        </authorList>
    </citation>
    <scope>IDENTIFICATION</scope>
    <source>
        <strain evidence="4">cv. Jemalong A17</strain>
    </source>
</reference>
<dbReference type="Pfam" id="PF00168">
    <property type="entry name" value="C2"/>
    <property type="match status" value="1"/>
</dbReference>